<keyword evidence="2" id="KW-1185">Reference proteome</keyword>
<organism evidence="1 2">
    <name type="scientific">Melastoma candidum</name>
    <dbReference type="NCBI Taxonomy" id="119954"/>
    <lineage>
        <taxon>Eukaryota</taxon>
        <taxon>Viridiplantae</taxon>
        <taxon>Streptophyta</taxon>
        <taxon>Embryophyta</taxon>
        <taxon>Tracheophyta</taxon>
        <taxon>Spermatophyta</taxon>
        <taxon>Magnoliopsida</taxon>
        <taxon>eudicotyledons</taxon>
        <taxon>Gunneridae</taxon>
        <taxon>Pentapetalae</taxon>
        <taxon>rosids</taxon>
        <taxon>malvids</taxon>
        <taxon>Myrtales</taxon>
        <taxon>Melastomataceae</taxon>
        <taxon>Melastomatoideae</taxon>
        <taxon>Melastomateae</taxon>
        <taxon>Melastoma</taxon>
    </lineage>
</organism>
<dbReference type="Proteomes" id="UP001057402">
    <property type="component" value="Chromosome 7"/>
</dbReference>
<name>A0ACB9NZ88_9MYRT</name>
<accession>A0ACB9NZ88</accession>
<sequence>MAAIQVILVIGLFYGAMQWPGEIYVVTILAGFGYGAHWSVVPATASELFGLKSFGAIYNFLTLANPAGSLIFSEVLASRIYDYYAKKQASIGVSINDHDKSQTCSGSICFSLTFGILSGICLVAAVMSTVVVFRTRRVYEQLYGNPRS</sequence>
<proteinExistence type="predicted"/>
<protein>
    <submittedName>
        <fullName evidence="1">Uncharacterized protein</fullName>
    </submittedName>
</protein>
<reference evidence="2" key="1">
    <citation type="journal article" date="2023" name="Front. Plant Sci.">
        <title>Chromosomal-level genome assembly of Melastoma candidum provides insights into trichome evolution.</title>
        <authorList>
            <person name="Zhong Y."/>
            <person name="Wu W."/>
            <person name="Sun C."/>
            <person name="Zou P."/>
            <person name="Liu Y."/>
            <person name="Dai S."/>
            <person name="Zhou R."/>
        </authorList>
    </citation>
    <scope>NUCLEOTIDE SEQUENCE [LARGE SCALE GENOMIC DNA]</scope>
</reference>
<evidence type="ECO:0000313" key="2">
    <source>
        <dbReference type="Proteomes" id="UP001057402"/>
    </source>
</evidence>
<dbReference type="EMBL" id="CM042886">
    <property type="protein sequence ID" value="KAI4341336.1"/>
    <property type="molecule type" value="Genomic_DNA"/>
</dbReference>
<comment type="caution">
    <text evidence="1">The sequence shown here is derived from an EMBL/GenBank/DDBJ whole genome shotgun (WGS) entry which is preliminary data.</text>
</comment>
<evidence type="ECO:0000313" key="1">
    <source>
        <dbReference type="EMBL" id="KAI4341336.1"/>
    </source>
</evidence>
<gene>
    <name evidence="1" type="ORF">MLD38_026070</name>
</gene>